<dbReference type="GO" id="GO:0005737">
    <property type="term" value="C:cytoplasm"/>
    <property type="evidence" value="ECO:0007669"/>
    <property type="project" value="UniProtKB-SubCell"/>
</dbReference>
<evidence type="ECO:0000256" key="8">
    <source>
        <dbReference type="PROSITE-ProRule" id="PRU00169"/>
    </source>
</evidence>
<feature type="domain" description="HTH araC/xylS-type" evidence="9">
    <location>
        <begin position="434"/>
        <end position="535"/>
    </location>
</feature>
<name>A0A920CFJ7_9BACL</name>
<dbReference type="PROSITE" id="PS50110">
    <property type="entry name" value="RESPONSE_REGULATORY"/>
    <property type="match status" value="1"/>
</dbReference>
<sequence>MLSLLIVDDEPTIVDTLASTIDWKRIEIMTVHKAYSAREALDILADYAVDIVIVDINMPRMSGIELVAQIYRQYCHVKSVLLSGHAEFAYAQQAMSYGVSDYLLKPISDEDLIKVIAGLVKEIKEEWQEIVSRRRVVQTLKESLPALKDKLLNELLTGRIKDDALSPLLDMYDLPFQEGESVCIMVIRMEESLPEFNEQDFFLLEYAIMNIAAEMFRSSYDHWSCKDSNGCLVLMIRRKSGQEHESVSAEDRKKFDALAMQLQRNIGLYLKRVVSMIISRWGSFPEEVGLLYSGIIDHMRSKLANESGCFFSGELSDAAAVRQPLQRLYETPTLQHLLEHRRWDEYEDKLQAAIQDMKQAGNLPEEYVREAFMMVAGSFYYYAHKHHCLLSDLVGGTGLLDRNVHSVQQLSELGLYLLNKLRASDQAEQRSSKDKLMLKIREYIDRNLRTASLQTIADAVYLHPVYLSRLYKAETGEGISDYVHKQRMLRAAELLRDPSLKIYEISEDLGFKNAAYFSKVFREEFGITPNEYREQL</sequence>
<dbReference type="Proteomes" id="UP000681162">
    <property type="component" value="Unassembled WGS sequence"/>
</dbReference>
<reference evidence="11 12" key="1">
    <citation type="submission" date="2021-03" db="EMBL/GenBank/DDBJ databases">
        <title>Antimicrobial resistance genes in bacteria isolated from Japanese honey, and their potential for conferring macrolide and lincosamide resistance in the American foulbrood pathogen Paenibacillus larvae.</title>
        <authorList>
            <person name="Okamoto M."/>
            <person name="Kumagai M."/>
            <person name="Kanamori H."/>
            <person name="Takamatsu D."/>
        </authorList>
    </citation>
    <scope>NUCLEOTIDE SEQUENCE [LARGE SCALE GENOMIC DNA]</scope>
    <source>
        <strain evidence="11 12">J41TS12</strain>
    </source>
</reference>
<feature type="domain" description="Response regulatory" evidence="10">
    <location>
        <begin position="3"/>
        <end position="120"/>
    </location>
</feature>
<keyword evidence="4" id="KW-0902">Two-component regulatory system</keyword>
<dbReference type="GO" id="GO:0003700">
    <property type="term" value="F:DNA-binding transcription factor activity"/>
    <property type="evidence" value="ECO:0007669"/>
    <property type="project" value="InterPro"/>
</dbReference>
<evidence type="ECO:0000256" key="4">
    <source>
        <dbReference type="ARBA" id="ARBA00023012"/>
    </source>
</evidence>
<dbReference type="PROSITE" id="PS01124">
    <property type="entry name" value="HTH_ARAC_FAMILY_2"/>
    <property type="match status" value="1"/>
</dbReference>
<dbReference type="PANTHER" id="PTHR42713:SF3">
    <property type="entry name" value="TRANSCRIPTIONAL REGULATORY PROTEIN HPTR"/>
    <property type="match status" value="1"/>
</dbReference>
<evidence type="ECO:0000256" key="6">
    <source>
        <dbReference type="ARBA" id="ARBA00023125"/>
    </source>
</evidence>
<dbReference type="PROSITE" id="PS00041">
    <property type="entry name" value="HTH_ARAC_FAMILY_1"/>
    <property type="match status" value="1"/>
</dbReference>
<evidence type="ECO:0008006" key="13">
    <source>
        <dbReference type="Google" id="ProtNLM"/>
    </source>
</evidence>
<keyword evidence="7" id="KW-0804">Transcription</keyword>
<dbReference type="Gene3D" id="1.10.10.60">
    <property type="entry name" value="Homeodomain-like"/>
    <property type="match status" value="2"/>
</dbReference>
<gene>
    <name evidence="11" type="ORF">J41TS12_25810</name>
</gene>
<dbReference type="PANTHER" id="PTHR42713">
    <property type="entry name" value="HISTIDINE KINASE-RELATED"/>
    <property type="match status" value="1"/>
</dbReference>
<keyword evidence="12" id="KW-1185">Reference proteome</keyword>
<keyword evidence="2" id="KW-0963">Cytoplasm</keyword>
<dbReference type="GO" id="GO:0043565">
    <property type="term" value="F:sequence-specific DNA binding"/>
    <property type="evidence" value="ECO:0007669"/>
    <property type="project" value="InterPro"/>
</dbReference>
<comment type="subcellular location">
    <subcellularLocation>
        <location evidence="1">Cytoplasm</location>
    </subcellularLocation>
</comment>
<dbReference type="AlphaFoldDB" id="A0A920CFJ7"/>
<dbReference type="InterPro" id="IPR018060">
    <property type="entry name" value="HTH_AraC"/>
</dbReference>
<protein>
    <recommendedName>
        <fullName evidence="13">DNA-binding response regulator</fullName>
    </recommendedName>
</protein>
<evidence type="ECO:0000256" key="2">
    <source>
        <dbReference type="ARBA" id="ARBA00022490"/>
    </source>
</evidence>
<dbReference type="EMBL" id="BORR01000008">
    <property type="protein sequence ID" value="GIO37720.1"/>
    <property type="molecule type" value="Genomic_DNA"/>
</dbReference>
<accession>A0A920CFJ7</accession>
<proteinExistence type="predicted"/>
<evidence type="ECO:0000256" key="3">
    <source>
        <dbReference type="ARBA" id="ARBA00022553"/>
    </source>
</evidence>
<evidence type="ECO:0000313" key="11">
    <source>
        <dbReference type="EMBL" id="GIO37720.1"/>
    </source>
</evidence>
<dbReference type="CDD" id="cd17536">
    <property type="entry name" value="REC_YesN-like"/>
    <property type="match status" value="1"/>
</dbReference>
<keyword evidence="3 8" id="KW-0597">Phosphoprotein</keyword>
<keyword evidence="5" id="KW-0805">Transcription regulation</keyword>
<dbReference type="PRINTS" id="PR00032">
    <property type="entry name" value="HTHARAC"/>
</dbReference>
<keyword evidence="6" id="KW-0238">DNA-binding</keyword>
<comment type="caution">
    <text evidence="11">The sequence shown here is derived from an EMBL/GenBank/DDBJ whole genome shotgun (WGS) entry which is preliminary data.</text>
</comment>
<evidence type="ECO:0000256" key="1">
    <source>
        <dbReference type="ARBA" id="ARBA00004496"/>
    </source>
</evidence>
<dbReference type="InterPro" id="IPR009057">
    <property type="entry name" value="Homeodomain-like_sf"/>
</dbReference>
<feature type="modified residue" description="4-aspartylphosphate" evidence="8">
    <location>
        <position position="55"/>
    </location>
</feature>
<dbReference type="InterPro" id="IPR011006">
    <property type="entry name" value="CheY-like_superfamily"/>
</dbReference>
<dbReference type="InterPro" id="IPR018062">
    <property type="entry name" value="HTH_AraC-typ_CS"/>
</dbReference>
<evidence type="ECO:0000313" key="12">
    <source>
        <dbReference type="Proteomes" id="UP000681162"/>
    </source>
</evidence>
<dbReference type="InterPro" id="IPR051552">
    <property type="entry name" value="HptR"/>
</dbReference>
<dbReference type="InterPro" id="IPR020449">
    <property type="entry name" value="Tscrpt_reg_AraC-type_HTH"/>
</dbReference>
<evidence type="ECO:0000256" key="7">
    <source>
        <dbReference type="ARBA" id="ARBA00023163"/>
    </source>
</evidence>
<dbReference type="SUPFAM" id="SSF46689">
    <property type="entry name" value="Homeodomain-like"/>
    <property type="match status" value="1"/>
</dbReference>
<dbReference type="SUPFAM" id="SSF52172">
    <property type="entry name" value="CheY-like"/>
    <property type="match status" value="1"/>
</dbReference>
<dbReference type="Pfam" id="PF12833">
    <property type="entry name" value="HTH_18"/>
    <property type="match status" value="1"/>
</dbReference>
<evidence type="ECO:0000256" key="5">
    <source>
        <dbReference type="ARBA" id="ARBA00023015"/>
    </source>
</evidence>
<dbReference type="Pfam" id="PF00072">
    <property type="entry name" value="Response_reg"/>
    <property type="match status" value="1"/>
</dbReference>
<dbReference type="SMART" id="SM00342">
    <property type="entry name" value="HTH_ARAC"/>
    <property type="match status" value="1"/>
</dbReference>
<evidence type="ECO:0000259" key="10">
    <source>
        <dbReference type="PROSITE" id="PS50110"/>
    </source>
</evidence>
<dbReference type="InterPro" id="IPR001789">
    <property type="entry name" value="Sig_transdc_resp-reg_receiver"/>
</dbReference>
<dbReference type="SMART" id="SM00448">
    <property type="entry name" value="REC"/>
    <property type="match status" value="1"/>
</dbReference>
<dbReference type="Gene3D" id="3.40.50.2300">
    <property type="match status" value="1"/>
</dbReference>
<evidence type="ECO:0000259" key="9">
    <source>
        <dbReference type="PROSITE" id="PS01124"/>
    </source>
</evidence>
<organism evidence="11 12">
    <name type="scientific">Paenibacillus antibioticophila</name>
    <dbReference type="NCBI Taxonomy" id="1274374"/>
    <lineage>
        <taxon>Bacteria</taxon>
        <taxon>Bacillati</taxon>
        <taxon>Bacillota</taxon>
        <taxon>Bacilli</taxon>
        <taxon>Bacillales</taxon>
        <taxon>Paenibacillaceae</taxon>
        <taxon>Paenibacillus</taxon>
    </lineage>
</organism>
<dbReference type="GO" id="GO:0000160">
    <property type="term" value="P:phosphorelay signal transduction system"/>
    <property type="evidence" value="ECO:0007669"/>
    <property type="project" value="UniProtKB-KW"/>
</dbReference>
<dbReference type="RefSeq" id="WP_212939954.1">
    <property type="nucleotide sequence ID" value="NZ_BORR01000008.1"/>
</dbReference>